<dbReference type="EMBL" id="JARKIE010000244">
    <property type="protein sequence ID" value="KAJ7662294.1"/>
    <property type="molecule type" value="Genomic_DNA"/>
</dbReference>
<dbReference type="AlphaFoldDB" id="A0AAD7G6Q1"/>
<accession>A0AAD7G6Q1</accession>
<evidence type="ECO:0000313" key="1">
    <source>
        <dbReference type="EMBL" id="KAJ7662294.1"/>
    </source>
</evidence>
<comment type="caution">
    <text evidence="1">The sequence shown here is derived from an EMBL/GenBank/DDBJ whole genome shotgun (WGS) entry which is preliminary data.</text>
</comment>
<evidence type="ECO:0000313" key="2">
    <source>
        <dbReference type="Proteomes" id="UP001221757"/>
    </source>
</evidence>
<keyword evidence="2" id="KW-1185">Reference proteome</keyword>
<organism evidence="1 2">
    <name type="scientific">Mycena rosella</name>
    <name type="common">Pink bonnet</name>
    <name type="synonym">Agaricus rosellus</name>
    <dbReference type="NCBI Taxonomy" id="1033263"/>
    <lineage>
        <taxon>Eukaryota</taxon>
        <taxon>Fungi</taxon>
        <taxon>Dikarya</taxon>
        <taxon>Basidiomycota</taxon>
        <taxon>Agaricomycotina</taxon>
        <taxon>Agaricomycetes</taxon>
        <taxon>Agaricomycetidae</taxon>
        <taxon>Agaricales</taxon>
        <taxon>Marasmiineae</taxon>
        <taxon>Mycenaceae</taxon>
        <taxon>Mycena</taxon>
    </lineage>
</organism>
<protein>
    <submittedName>
        <fullName evidence="1">Uncharacterized protein</fullName>
    </submittedName>
</protein>
<reference evidence="1" key="1">
    <citation type="submission" date="2023-03" db="EMBL/GenBank/DDBJ databases">
        <title>Massive genome expansion in bonnet fungi (Mycena s.s.) driven by repeated elements and novel gene families across ecological guilds.</title>
        <authorList>
            <consortium name="Lawrence Berkeley National Laboratory"/>
            <person name="Harder C.B."/>
            <person name="Miyauchi S."/>
            <person name="Viragh M."/>
            <person name="Kuo A."/>
            <person name="Thoen E."/>
            <person name="Andreopoulos B."/>
            <person name="Lu D."/>
            <person name="Skrede I."/>
            <person name="Drula E."/>
            <person name="Henrissat B."/>
            <person name="Morin E."/>
            <person name="Kohler A."/>
            <person name="Barry K."/>
            <person name="LaButti K."/>
            <person name="Morin E."/>
            <person name="Salamov A."/>
            <person name="Lipzen A."/>
            <person name="Mereny Z."/>
            <person name="Hegedus B."/>
            <person name="Baldrian P."/>
            <person name="Stursova M."/>
            <person name="Weitz H."/>
            <person name="Taylor A."/>
            <person name="Grigoriev I.V."/>
            <person name="Nagy L.G."/>
            <person name="Martin F."/>
            <person name="Kauserud H."/>
        </authorList>
    </citation>
    <scope>NUCLEOTIDE SEQUENCE</scope>
    <source>
        <strain evidence="1">CBHHK067</strain>
    </source>
</reference>
<proteinExistence type="predicted"/>
<name>A0AAD7G6Q1_MYCRO</name>
<sequence length="250" mass="26756">MVLFPLLSESQFHRRANFHKAAHSTSAGKNAESLPPKTTARLALFRDIATALATDHRFNLTGLKSNTSAATLFTFCVLAPEVTQGPSYWDDDELGGLHLDRDEAGTIYLSEKSDLPYQGLTKPERLVRANKLGGAAYQLSSGPSVLLGDSISEGLIMWGAMGIDTSADHTTTAAARSPRTGAWLRLMRERGWGPRPGSGGASTNTSGTAYDASTTATVSVAAQTYEVAFTGYVGWTSALLVRVSTYLMYL</sequence>
<dbReference type="Proteomes" id="UP001221757">
    <property type="component" value="Unassembled WGS sequence"/>
</dbReference>
<gene>
    <name evidence="1" type="ORF">B0H17DRAFT_1212075</name>
</gene>